<reference evidence="1" key="1">
    <citation type="submission" date="2022-11" db="UniProtKB">
        <authorList>
            <consortium name="EnsemblMetazoa"/>
        </authorList>
    </citation>
    <scope>IDENTIFICATION</scope>
</reference>
<dbReference type="Proteomes" id="UP000887568">
    <property type="component" value="Unplaced"/>
</dbReference>
<dbReference type="RefSeq" id="XP_038066046.1">
    <property type="nucleotide sequence ID" value="XM_038210118.1"/>
</dbReference>
<dbReference type="EnsemblMetazoa" id="XM_038210118.1">
    <property type="protein sequence ID" value="XP_038066046.1"/>
    <property type="gene ID" value="LOC119736106"/>
</dbReference>
<sequence length="158" mass="17377">MCYECNDFEGPLTCSNQSVRMLEECDETLTSVVESHHPVCVWFNGAESEEEQCSGGGSGFLDDIQEEKRGQFKFCGFTDDPPATGRACCLPHTNTDNQQGTLCLCTTDGCNGGHDSNFQEFFQKADKQEACATSDGLDSSQPLPRLIVVHFLLLIILH</sequence>
<evidence type="ECO:0000313" key="2">
    <source>
        <dbReference type="Proteomes" id="UP000887568"/>
    </source>
</evidence>
<accession>A0A914ARM9</accession>
<protein>
    <submittedName>
        <fullName evidence="1">Uncharacterized protein</fullName>
    </submittedName>
</protein>
<organism evidence="1 2">
    <name type="scientific">Patiria miniata</name>
    <name type="common">Bat star</name>
    <name type="synonym">Asterina miniata</name>
    <dbReference type="NCBI Taxonomy" id="46514"/>
    <lineage>
        <taxon>Eukaryota</taxon>
        <taxon>Metazoa</taxon>
        <taxon>Echinodermata</taxon>
        <taxon>Eleutherozoa</taxon>
        <taxon>Asterozoa</taxon>
        <taxon>Asteroidea</taxon>
        <taxon>Valvatacea</taxon>
        <taxon>Valvatida</taxon>
        <taxon>Asterinidae</taxon>
        <taxon>Patiria</taxon>
    </lineage>
</organism>
<dbReference type="AlphaFoldDB" id="A0A914ARM9"/>
<dbReference type="GeneID" id="119736106"/>
<keyword evidence="2" id="KW-1185">Reference proteome</keyword>
<name>A0A914ARM9_PATMI</name>
<evidence type="ECO:0000313" key="1">
    <source>
        <dbReference type="EnsemblMetazoa" id="XP_038066046.1"/>
    </source>
</evidence>
<proteinExistence type="predicted"/>